<dbReference type="KEGG" id="rain:Rai3103_16545"/>
<organism evidence="8 9">
    <name type="scientific">Raineyella fluvialis</name>
    <dbReference type="NCBI Taxonomy" id="2662261"/>
    <lineage>
        <taxon>Bacteria</taxon>
        <taxon>Bacillati</taxon>
        <taxon>Actinomycetota</taxon>
        <taxon>Actinomycetes</taxon>
        <taxon>Propionibacteriales</taxon>
        <taxon>Propionibacteriaceae</taxon>
        <taxon>Raineyella</taxon>
    </lineage>
</organism>
<keyword evidence="4 6" id="KW-1133">Transmembrane helix</keyword>
<feature type="transmembrane region" description="Helical" evidence="6">
    <location>
        <begin position="48"/>
        <end position="70"/>
    </location>
</feature>
<evidence type="ECO:0000256" key="5">
    <source>
        <dbReference type="ARBA" id="ARBA00023136"/>
    </source>
</evidence>
<gene>
    <name evidence="8" type="ORF">Rai3103_16545</name>
</gene>
<keyword evidence="5 6" id="KW-0472">Membrane</keyword>
<evidence type="ECO:0000313" key="9">
    <source>
        <dbReference type="Proteomes" id="UP000386847"/>
    </source>
</evidence>
<name>A0A5Q2FDW1_9ACTN</name>
<dbReference type="PANTHER" id="PTHR23427">
    <property type="entry name" value="SURFEIT LOCUS PROTEIN"/>
    <property type="match status" value="1"/>
</dbReference>
<dbReference type="InterPro" id="IPR045214">
    <property type="entry name" value="Surf1/Surf4"/>
</dbReference>
<dbReference type="PROSITE" id="PS50895">
    <property type="entry name" value="SURF1"/>
    <property type="match status" value="1"/>
</dbReference>
<feature type="compositionally biased region" description="Low complexity" evidence="7">
    <location>
        <begin position="253"/>
        <end position="271"/>
    </location>
</feature>
<dbReference type="InterPro" id="IPR002994">
    <property type="entry name" value="Surf1/Shy1"/>
</dbReference>
<dbReference type="Pfam" id="PF02104">
    <property type="entry name" value="SURF1"/>
    <property type="match status" value="1"/>
</dbReference>
<proteinExistence type="inferred from homology"/>
<feature type="region of interest" description="Disordered" evidence="7">
    <location>
        <begin position="231"/>
        <end position="271"/>
    </location>
</feature>
<dbReference type="GO" id="GO:0005886">
    <property type="term" value="C:plasma membrane"/>
    <property type="evidence" value="ECO:0007669"/>
    <property type="project" value="UniProtKB-SubCell"/>
</dbReference>
<feature type="region of interest" description="Disordered" evidence="7">
    <location>
        <begin position="1"/>
        <end position="26"/>
    </location>
</feature>
<dbReference type="CDD" id="cd06662">
    <property type="entry name" value="SURF1"/>
    <property type="match status" value="1"/>
</dbReference>
<evidence type="ECO:0000313" key="8">
    <source>
        <dbReference type="EMBL" id="QGF24958.1"/>
    </source>
</evidence>
<evidence type="ECO:0000256" key="1">
    <source>
        <dbReference type="ARBA" id="ARBA00004370"/>
    </source>
</evidence>
<comment type="subcellular location">
    <subcellularLocation>
        <location evidence="6">Cell membrane</location>
        <topology evidence="6">Multi-pass membrane protein</topology>
    </subcellularLocation>
    <subcellularLocation>
        <location evidence="1">Membrane</location>
    </subcellularLocation>
</comment>
<protein>
    <recommendedName>
        <fullName evidence="6">SURF1-like protein</fullName>
    </recommendedName>
</protein>
<keyword evidence="3 6" id="KW-0812">Transmembrane</keyword>
<evidence type="ECO:0000256" key="7">
    <source>
        <dbReference type="SAM" id="MobiDB-lite"/>
    </source>
</evidence>
<keyword evidence="9" id="KW-1185">Reference proteome</keyword>
<dbReference type="EMBL" id="CP045725">
    <property type="protein sequence ID" value="QGF24958.1"/>
    <property type="molecule type" value="Genomic_DNA"/>
</dbReference>
<evidence type="ECO:0000256" key="3">
    <source>
        <dbReference type="ARBA" id="ARBA00022692"/>
    </source>
</evidence>
<feature type="compositionally biased region" description="Polar residues" evidence="7">
    <location>
        <begin position="1"/>
        <end position="10"/>
    </location>
</feature>
<dbReference type="PANTHER" id="PTHR23427:SF2">
    <property type="entry name" value="SURFEIT LOCUS PROTEIN 1"/>
    <property type="match status" value="1"/>
</dbReference>
<evidence type="ECO:0000256" key="2">
    <source>
        <dbReference type="ARBA" id="ARBA00007165"/>
    </source>
</evidence>
<sequence>MRPTTWTPTCSSGSPRRRIRPPSARGTCGAAAVGGDYSRGVGTYWKRWVGLVIFAVVLVTAFIQLGDWQLRRLGEKRARNATIVSQQQAPVADFAEVFGQPISPDKQYRRVRVEGTFDASHQVQVRYRTTTDGTTGYEVVVPLQTTAGQWVLVDRGFAPRPKDGPLPDAASIPAPPSGVVTIEGYVTADEPGPQNAIVPVDGSTRLVNPPAIAAWSGRPLVDGYLNATSIAPAQEGGSHPSRCPNSAKDPTCRTRSSGSVSRPSGSSARSS</sequence>
<dbReference type="Proteomes" id="UP000386847">
    <property type="component" value="Chromosome"/>
</dbReference>
<dbReference type="AlphaFoldDB" id="A0A5Q2FDW1"/>
<keyword evidence="6" id="KW-1003">Cell membrane</keyword>
<comment type="caution">
    <text evidence="6">Lacks conserved residue(s) required for the propagation of feature annotation.</text>
</comment>
<comment type="similarity">
    <text evidence="2 6">Belongs to the SURF1 family.</text>
</comment>
<evidence type="ECO:0000256" key="4">
    <source>
        <dbReference type="ARBA" id="ARBA00022989"/>
    </source>
</evidence>
<accession>A0A5Q2FDW1</accession>
<evidence type="ECO:0000256" key="6">
    <source>
        <dbReference type="RuleBase" id="RU363076"/>
    </source>
</evidence>
<reference evidence="8 9" key="1">
    <citation type="submission" date="2019-10" db="EMBL/GenBank/DDBJ databases">
        <title>Genomic analysis of Raineyella sp. CBA3103.</title>
        <authorList>
            <person name="Roh S.W."/>
        </authorList>
    </citation>
    <scope>NUCLEOTIDE SEQUENCE [LARGE SCALE GENOMIC DNA]</scope>
    <source>
        <strain evidence="8 9">CBA3103</strain>
    </source>
</reference>